<protein>
    <submittedName>
        <fullName evidence="1">Uncharacterized protein</fullName>
    </submittedName>
</protein>
<sequence>MSSKASPIPSITGGYSVKGIPRRTVYCPFVTRYVFAEPPERSTTCTPRDEELEHPDKTRLSIRATTKLIPLPLRIPRSRALRSLTPSPLESLYVNASRIGRCIDHCQCYRSLTKGSGQRSIQKWNKAHRIEHLT</sequence>
<proteinExistence type="predicted"/>
<evidence type="ECO:0000313" key="2">
    <source>
        <dbReference type="Proteomes" id="UP000250443"/>
    </source>
</evidence>
<evidence type="ECO:0000313" key="1">
    <source>
        <dbReference type="EMBL" id="SPZ09940.1"/>
    </source>
</evidence>
<dbReference type="AlphaFoldDB" id="A0A2X2ETR2"/>
<reference evidence="1 2" key="1">
    <citation type="submission" date="2018-06" db="EMBL/GenBank/DDBJ databases">
        <authorList>
            <consortium name="Pathogen Informatics"/>
            <person name="Doyle S."/>
        </authorList>
    </citation>
    <scope>NUCLEOTIDE SEQUENCE [LARGE SCALE GENOMIC DNA]</scope>
    <source>
        <strain evidence="1 2">NCTC11842</strain>
    </source>
</reference>
<accession>A0A2X2ETR2</accession>
<gene>
    <name evidence="1" type="ORF">NCTC11842_03525</name>
</gene>
<organism evidence="1 2">
    <name type="scientific">Pseudomonas luteola</name>
    <dbReference type="NCBI Taxonomy" id="47886"/>
    <lineage>
        <taxon>Bacteria</taxon>
        <taxon>Pseudomonadati</taxon>
        <taxon>Pseudomonadota</taxon>
        <taxon>Gammaproteobacteria</taxon>
        <taxon>Pseudomonadales</taxon>
        <taxon>Pseudomonadaceae</taxon>
        <taxon>Pseudomonas</taxon>
    </lineage>
</organism>
<dbReference type="Proteomes" id="UP000250443">
    <property type="component" value="Unassembled WGS sequence"/>
</dbReference>
<name>A0A2X2ETR2_PSELU</name>
<dbReference type="EMBL" id="UAUF01000013">
    <property type="protein sequence ID" value="SPZ09940.1"/>
    <property type="molecule type" value="Genomic_DNA"/>
</dbReference>